<evidence type="ECO:0000313" key="2">
    <source>
        <dbReference type="Proteomes" id="UP000050525"/>
    </source>
</evidence>
<proteinExistence type="predicted"/>
<comment type="caution">
    <text evidence="1">The sequence shown here is derived from an EMBL/GenBank/DDBJ whole genome shotgun (WGS) entry which is preliminary data.</text>
</comment>
<gene>
    <name evidence="1" type="ORF">Y1Q_0023822</name>
</gene>
<reference evidence="1 2" key="1">
    <citation type="journal article" date="2012" name="Genome Biol.">
        <title>Sequencing three crocodilian genomes to illuminate the evolution of archosaurs and amniotes.</title>
        <authorList>
            <person name="St John J.A."/>
            <person name="Braun E.L."/>
            <person name="Isberg S.R."/>
            <person name="Miles L.G."/>
            <person name="Chong A.Y."/>
            <person name="Gongora J."/>
            <person name="Dalzell P."/>
            <person name="Moran C."/>
            <person name="Bed'hom B."/>
            <person name="Abzhanov A."/>
            <person name="Burgess S.C."/>
            <person name="Cooksey A.M."/>
            <person name="Castoe T.A."/>
            <person name="Crawford N.G."/>
            <person name="Densmore L.D."/>
            <person name="Drew J.C."/>
            <person name="Edwards S.V."/>
            <person name="Faircloth B.C."/>
            <person name="Fujita M.K."/>
            <person name="Greenwold M.J."/>
            <person name="Hoffmann F.G."/>
            <person name="Howard J.M."/>
            <person name="Iguchi T."/>
            <person name="Janes D.E."/>
            <person name="Khan S.Y."/>
            <person name="Kohno S."/>
            <person name="de Koning A.J."/>
            <person name="Lance S.L."/>
            <person name="McCarthy F.M."/>
            <person name="McCormack J.E."/>
            <person name="Merchant M.E."/>
            <person name="Peterson D.G."/>
            <person name="Pollock D.D."/>
            <person name="Pourmand N."/>
            <person name="Raney B.J."/>
            <person name="Roessler K.A."/>
            <person name="Sanford J.R."/>
            <person name="Sawyer R.H."/>
            <person name="Schmidt C.J."/>
            <person name="Triplett E.W."/>
            <person name="Tuberville T.D."/>
            <person name="Venegas-Anaya M."/>
            <person name="Howard J.T."/>
            <person name="Jarvis E.D."/>
            <person name="Guillette L.J.Jr."/>
            <person name="Glenn T.C."/>
            <person name="Green R.E."/>
            <person name="Ray D.A."/>
        </authorList>
    </citation>
    <scope>NUCLEOTIDE SEQUENCE [LARGE SCALE GENOMIC DNA]</scope>
    <source>
        <strain evidence="1">KSC_2009_1</strain>
    </source>
</reference>
<protein>
    <submittedName>
        <fullName evidence="1">Uncharacterized protein</fullName>
    </submittedName>
</protein>
<accession>A0A151MKR6</accession>
<dbReference type="EMBL" id="AKHW03005996">
    <property type="protein sequence ID" value="KYO24970.1"/>
    <property type="molecule type" value="Genomic_DNA"/>
</dbReference>
<dbReference type="AlphaFoldDB" id="A0A151MKR6"/>
<dbReference type="Proteomes" id="UP000050525">
    <property type="component" value="Unassembled WGS sequence"/>
</dbReference>
<name>A0A151MKR6_ALLMI</name>
<evidence type="ECO:0000313" key="1">
    <source>
        <dbReference type="EMBL" id="KYO24970.1"/>
    </source>
</evidence>
<sequence length="108" mass="11897">MAGFAASWPFHIHWKPDQGKPLRGMNTLCSAQQEPKMTGVLFWELRSMHTGAEGSQPLGGSALGAQYFIPFLSVGQPFHGHSAAFGTFSEKETPKWNVFHSERKHGGI</sequence>
<keyword evidence="2" id="KW-1185">Reference proteome</keyword>
<organism evidence="1 2">
    <name type="scientific">Alligator mississippiensis</name>
    <name type="common">American alligator</name>
    <dbReference type="NCBI Taxonomy" id="8496"/>
    <lineage>
        <taxon>Eukaryota</taxon>
        <taxon>Metazoa</taxon>
        <taxon>Chordata</taxon>
        <taxon>Craniata</taxon>
        <taxon>Vertebrata</taxon>
        <taxon>Euteleostomi</taxon>
        <taxon>Archelosauria</taxon>
        <taxon>Archosauria</taxon>
        <taxon>Crocodylia</taxon>
        <taxon>Alligatoridae</taxon>
        <taxon>Alligatorinae</taxon>
        <taxon>Alligator</taxon>
    </lineage>
</organism>